<dbReference type="EMBL" id="JAIWYP010000011">
    <property type="protein sequence ID" value="KAH3733848.1"/>
    <property type="molecule type" value="Genomic_DNA"/>
</dbReference>
<dbReference type="Gene3D" id="3.40.50.150">
    <property type="entry name" value="Vaccinia Virus protein VP39"/>
    <property type="match status" value="2"/>
</dbReference>
<feature type="compositionally biased region" description="Low complexity" evidence="4">
    <location>
        <begin position="155"/>
        <end position="166"/>
    </location>
</feature>
<name>A0A9D4CXU7_DREPO</name>
<dbReference type="AlphaFoldDB" id="A0A9D4CXU7"/>
<keyword evidence="3" id="KW-0949">S-adenosyl-L-methionine</keyword>
<proteinExistence type="predicted"/>
<dbReference type="SUPFAM" id="SSF53335">
    <property type="entry name" value="S-adenosyl-L-methionine-dependent methyltransferases"/>
    <property type="match status" value="1"/>
</dbReference>
<evidence type="ECO:0000313" key="5">
    <source>
        <dbReference type="EMBL" id="KAH3733848.1"/>
    </source>
</evidence>
<dbReference type="InterPro" id="IPR029063">
    <property type="entry name" value="SAM-dependent_MTases_sf"/>
</dbReference>
<organism evidence="5 6">
    <name type="scientific">Dreissena polymorpha</name>
    <name type="common">Zebra mussel</name>
    <name type="synonym">Mytilus polymorpha</name>
    <dbReference type="NCBI Taxonomy" id="45954"/>
    <lineage>
        <taxon>Eukaryota</taxon>
        <taxon>Metazoa</taxon>
        <taxon>Spiralia</taxon>
        <taxon>Lophotrochozoa</taxon>
        <taxon>Mollusca</taxon>
        <taxon>Bivalvia</taxon>
        <taxon>Autobranchia</taxon>
        <taxon>Heteroconchia</taxon>
        <taxon>Euheterodonta</taxon>
        <taxon>Imparidentia</taxon>
        <taxon>Neoheterodontei</taxon>
        <taxon>Myida</taxon>
        <taxon>Dreissenoidea</taxon>
        <taxon>Dreissenidae</taxon>
        <taxon>Dreissena</taxon>
    </lineage>
</organism>
<evidence type="ECO:0000256" key="4">
    <source>
        <dbReference type="SAM" id="MobiDB-lite"/>
    </source>
</evidence>
<dbReference type="PANTHER" id="PTHR10259">
    <property type="entry name" value="THIOPURINE S-METHYLTRANSFERASE"/>
    <property type="match status" value="1"/>
</dbReference>
<feature type="region of interest" description="Disordered" evidence="4">
    <location>
        <begin position="144"/>
        <end position="166"/>
    </location>
</feature>
<evidence type="ECO:0000256" key="3">
    <source>
        <dbReference type="ARBA" id="ARBA00022691"/>
    </source>
</evidence>
<evidence type="ECO:0008006" key="7">
    <source>
        <dbReference type="Google" id="ProtNLM"/>
    </source>
</evidence>
<evidence type="ECO:0000256" key="1">
    <source>
        <dbReference type="ARBA" id="ARBA00022603"/>
    </source>
</evidence>
<dbReference type="Proteomes" id="UP000828390">
    <property type="component" value="Unassembled WGS sequence"/>
</dbReference>
<dbReference type="GO" id="GO:0008119">
    <property type="term" value="F:thiopurine S-methyltransferase activity"/>
    <property type="evidence" value="ECO:0007669"/>
    <property type="project" value="TreeGrafter"/>
</dbReference>
<dbReference type="InterPro" id="IPR008854">
    <property type="entry name" value="TPMT"/>
</dbReference>
<keyword evidence="6" id="KW-1185">Reference proteome</keyword>
<reference evidence="5" key="1">
    <citation type="journal article" date="2019" name="bioRxiv">
        <title>The Genome of the Zebra Mussel, Dreissena polymorpha: A Resource for Invasive Species Research.</title>
        <authorList>
            <person name="McCartney M.A."/>
            <person name="Auch B."/>
            <person name="Kono T."/>
            <person name="Mallez S."/>
            <person name="Zhang Y."/>
            <person name="Obille A."/>
            <person name="Becker A."/>
            <person name="Abrahante J.E."/>
            <person name="Garbe J."/>
            <person name="Badalamenti J.P."/>
            <person name="Herman A."/>
            <person name="Mangelson H."/>
            <person name="Liachko I."/>
            <person name="Sullivan S."/>
            <person name="Sone E.D."/>
            <person name="Koren S."/>
            <person name="Silverstein K.A.T."/>
            <person name="Beckman K.B."/>
            <person name="Gohl D.M."/>
        </authorList>
    </citation>
    <scope>NUCLEOTIDE SEQUENCE</scope>
    <source>
        <strain evidence="5">Duluth1</strain>
        <tissue evidence="5">Whole animal</tissue>
    </source>
</reference>
<dbReference type="PANTHER" id="PTHR10259:SF11">
    <property type="entry name" value="THIOPURINE S-METHYLTRANSFERASE"/>
    <property type="match status" value="1"/>
</dbReference>
<dbReference type="PROSITE" id="PS51585">
    <property type="entry name" value="SAM_MT_TPMT"/>
    <property type="match status" value="1"/>
</dbReference>
<protein>
    <recommendedName>
        <fullName evidence="7">Thiopurine S-methyltransferase</fullName>
    </recommendedName>
</protein>
<dbReference type="GO" id="GO:0032259">
    <property type="term" value="P:methylation"/>
    <property type="evidence" value="ECO:0007669"/>
    <property type="project" value="UniProtKB-KW"/>
</dbReference>
<gene>
    <name evidence="5" type="ORF">DPMN_040285</name>
</gene>
<comment type="caution">
    <text evidence="5">The sequence shown here is derived from an EMBL/GenBank/DDBJ whole genome shotgun (WGS) entry which is preliminary data.</text>
</comment>
<dbReference type="Pfam" id="PF05724">
    <property type="entry name" value="TPMT"/>
    <property type="match status" value="1"/>
</dbReference>
<evidence type="ECO:0000256" key="2">
    <source>
        <dbReference type="ARBA" id="ARBA00022679"/>
    </source>
</evidence>
<keyword evidence="1" id="KW-0489">Methyltransferase</keyword>
<keyword evidence="2" id="KW-0808">Transferase</keyword>
<evidence type="ECO:0000313" key="6">
    <source>
        <dbReference type="Proteomes" id="UP000828390"/>
    </source>
</evidence>
<sequence length="186" mass="20811">MMFEGGAKSVFAPLCGKSLDLIWMYNRGHTVVGAEIAEQAVQELFSEKKLDVHVQHVEGVGPLYKSTDGTDGRLQVYVGDLFDLTKYRDLLLSSLKKDGQYYLMIIDYDPAVWPGPPHNITDQRVRQLYGEYCNIEMMQESNLTGISNPDNKASGGNAPPAKPKSAGAALRTSSYLYDRYYKITFK</sequence>
<accession>A0A9D4CXU7</accession>
<reference evidence="5" key="2">
    <citation type="submission" date="2020-11" db="EMBL/GenBank/DDBJ databases">
        <authorList>
            <person name="McCartney M.A."/>
            <person name="Auch B."/>
            <person name="Kono T."/>
            <person name="Mallez S."/>
            <person name="Becker A."/>
            <person name="Gohl D.M."/>
            <person name="Silverstein K.A.T."/>
            <person name="Koren S."/>
            <person name="Bechman K.B."/>
            <person name="Herman A."/>
            <person name="Abrahante J.E."/>
            <person name="Garbe J."/>
        </authorList>
    </citation>
    <scope>NUCLEOTIDE SEQUENCE</scope>
    <source>
        <strain evidence="5">Duluth1</strain>
        <tissue evidence="5">Whole animal</tissue>
    </source>
</reference>